<dbReference type="InterPro" id="IPR013083">
    <property type="entry name" value="Znf_RING/FYVE/PHD"/>
</dbReference>
<dbReference type="InterPro" id="IPR044718">
    <property type="entry name" value="HOS1"/>
</dbReference>
<dbReference type="EMBL" id="QPKB01000003">
    <property type="protein sequence ID" value="RWR79972.1"/>
    <property type="molecule type" value="Genomic_DNA"/>
</dbReference>
<protein>
    <submittedName>
        <fullName evidence="5">E3 ubiquitin-protein ligase HOS1 isoform X1</fullName>
    </submittedName>
</protein>
<dbReference type="GO" id="GO:0016567">
    <property type="term" value="P:protein ubiquitination"/>
    <property type="evidence" value="ECO:0007669"/>
    <property type="project" value="InterPro"/>
</dbReference>
<dbReference type="Pfam" id="PF13934">
    <property type="entry name" value="ELYS"/>
    <property type="match status" value="1"/>
</dbReference>
<evidence type="ECO:0000259" key="4">
    <source>
        <dbReference type="Pfam" id="PF13934"/>
    </source>
</evidence>
<evidence type="ECO:0000256" key="1">
    <source>
        <dbReference type="ARBA" id="ARBA00004123"/>
    </source>
</evidence>
<keyword evidence="2" id="KW-0539">Nucleus</keyword>
<accession>A0A3S3N3B2</accession>
<evidence type="ECO:0000313" key="6">
    <source>
        <dbReference type="Proteomes" id="UP000283530"/>
    </source>
</evidence>
<name>A0A3S3N3B2_9MAGN</name>
<feature type="domain" description="ELYS-like" evidence="4">
    <location>
        <begin position="307"/>
        <end position="591"/>
    </location>
</feature>
<evidence type="ECO:0000256" key="2">
    <source>
        <dbReference type="ARBA" id="ARBA00023242"/>
    </source>
</evidence>
<dbReference type="Proteomes" id="UP000283530">
    <property type="component" value="Unassembled WGS sequence"/>
</dbReference>
<dbReference type="Gene3D" id="3.30.40.10">
    <property type="entry name" value="Zinc/RING finger domain, C3HC4 (zinc finger)"/>
    <property type="match status" value="1"/>
</dbReference>
<gene>
    <name evidence="5" type="ORF">CKAN_00857700</name>
</gene>
<dbReference type="AlphaFoldDB" id="A0A3S3N3B2"/>
<feature type="region of interest" description="Disordered" evidence="3">
    <location>
        <begin position="899"/>
        <end position="976"/>
    </location>
</feature>
<organism evidence="5 6">
    <name type="scientific">Cinnamomum micranthum f. kanehirae</name>
    <dbReference type="NCBI Taxonomy" id="337451"/>
    <lineage>
        <taxon>Eukaryota</taxon>
        <taxon>Viridiplantae</taxon>
        <taxon>Streptophyta</taxon>
        <taxon>Embryophyta</taxon>
        <taxon>Tracheophyta</taxon>
        <taxon>Spermatophyta</taxon>
        <taxon>Magnoliopsida</taxon>
        <taxon>Magnoliidae</taxon>
        <taxon>Laurales</taxon>
        <taxon>Lauraceae</taxon>
        <taxon>Cinnamomum</taxon>
    </lineage>
</organism>
<sequence>MMDLSRRGIKHETKTKSLKEEALEHLASIDLLELCKEAKVEHCRAARDISSCGRNVYHVLKSCGHASLCAECSQRCDLCPVCRSPIPKNGNRVRLRLYNECREAGLLSKRYDDRFQDKEDDVGRLYSLFDVAIENNLVSLVCHYVTDVCMDESAVSSDPILAFLLDEVVVKDWCKRTFENIIEDLRGIYNLRIEEMQKKKGIFLKHISQLTGISCVIDVLESSFKATLSLQLCDLHYLSENILKAKQHLEVMTWCVRHQFLENIHSRYSNSALWHSLVHERKSSATKRSWPTFSCSSAESVGQDGSTLFIEDALSNLGLDDGHVEGMGEEIGIACLEKSGGYPLLFSSKIDGLAGCYPFENLRAAADILFLHGSSDMVVAKRAIFLYYLFDRHWTVPEAEWRHIIDDFAATFGITKHSLLESFTFYLLDDESEQALQEACHLLPNIACTTTHPKIAQVLLEREKPDAALMVLRCSGRDGLCAYANTENGGEQLVSLYEAVTAVRVRVECGLLTEAFMYQRTHCTKVREEKRKHGSTLAFSDDLKHGYKWMERMEVLVTEICCLCIRRNLTDRMIELPWNSDEEKFLHKCLFDNASEDPSTASGSLLVVFYLQRYRYIEAYQVDHKLQSLEDDIISRTTNEEMVSRIRSISESRARLIEKCIELLPEVQQQKLKTGNLPDFSLPSEVKSPAKADFSGVVQPNATSLPVPSLINSSVVFGMNLTHPSKRTSPSDTPKKSHLDLNLNNYWAPSILHGRLLTSVKGPSILGKMDAPSLDRFSHKRHNWDNLASQSISTKEPRNQFGITPEFQSDNAPIAQGTPLKELNRSTARALQNNQPVIPFFRTEKTASRIEPNGSIHQVENARTRVQRPTANDHDEAMAISSSNIFSRYLTHDSSQAVSGKQIMGDGPWSTEQSDEAMDFSWRRETPVRDLNMNGGLRWRSDETSEDEDDSSPSRLMGGASVATPARGTRSRIQRR</sequence>
<dbReference type="STRING" id="337451.A0A3S3N3B2"/>
<dbReference type="GO" id="GO:0005634">
    <property type="term" value="C:nucleus"/>
    <property type="evidence" value="ECO:0007669"/>
    <property type="project" value="UniProtKB-SubCell"/>
</dbReference>
<evidence type="ECO:0000256" key="3">
    <source>
        <dbReference type="SAM" id="MobiDB-lite"/>
    </source>
</evidence>
<evidence type="ECO:0000313" key="5">
    <source>
        <dbReference type="EMBL" id="RWR79972.1"/>
    </source>
</evidence>
<keyword evidence="6" id="KW-1185">Reference proteome</keyword>
<dbReference type="PANTHER" id="PTHR47358">
    <property type="entry name" value="E3 UBIQUITIN-PROTEIN LIGASE HOS1"/>
    <property type="match status" value="1"/>
</dbReference>
<dbReference type="PANTHER" id="PTHR47358:SF2">
    <property type="entry name" value="E3 UBIQUITIN-PROTEIN LIGASE HOS1"/>
    <property type="match status" value="1"/>
</dbReference>
<comment type="caution">
    <text evidence="5">The sequence shown here is derived from an EMBL/GenBank/DDBJ whole genome shotgun (WGS) entry which is preliminary data.</text>
</comment>
<dbReference type="InterPro" id="IPR025151">
    <property type="entry name" value="ELYS_dom"/>
</dbReference>
<proteinExistence type="predicted"/>
<dbReference type="OrthoDB" id="20729at2759"/>
<dbReference type="GO" id="GO:0004842">
    <property type="term" value="F:ubiquitin-protein transferase activity"/>
    <property type="evidence" value="ECO:0007669"/>
    <property type="project" value="InterPro"/>
</dbReference>
<reference evidence="5 6" key="1">
    <citation type="journal article" date="2019" name="Nat. Plants">
        <title>Stout camphor tree genome fills gaps in understanding of flowering plant genome evolution.</title>
        <authorList>
            <person name="Chaw S.M."/>
            <person name="Liu Y.C."/>
            <person name="Wu Y.W."/>
            <person name="Wang H.Y."/>
            <person name="Lin C.I."/>
            <person name="Wu C.S."/>
            <person name="Ke H.M."/>
            <person name="Chang L.Y."/>
            <person name="Hsu C.Y."/>
            <person name="Yang H.T."/>
            <person name="Sudianto E."/>
            <person name="Hsu M.H."/>
            <person name="Wu K.P."/>
            <person name="Wang L.N."/>
            <person name="Leebens-Mack J.H."/>
            <person name="Tsai I.J."/>
        </authorList>
    </citation>
    <scope>NUCLEOTIDE SEQUENCE [LARGE SCALE GENOMIC DNA]</scope>
    <source>
        <strain evidence="6">cv. Chaw 1501</strain>
        <tissue evidence="5">Young leaves</tissue>
    </source>
</reference>
<comment type="subcellular location">
    <subcellularLocation>
        <location evidence="1">Nucleus</location>
    </subcellularLocation>
</comment>